<feature type="region of interest" description="Disordered" evidence="1">
    <location>
        <begin position="185"/>
        <end position="220"/>
    </location>
</feature>
<protein>
    <submittedName>
        <fullName evidence="2">Uncharacterized protein</fullName>
    </submittedName>
</protein>
<dbReference type="AlphaFoldDB" id="A0AAD1WPA0"/>
<gene>
    <name evidence="2" type="ORF">PECUL_23A050862</name>
</gene>
<organism evidence="2 3">
    <name type="scientific">Pelobates cultripes</name>
    <name type="common">Western spadefoot toad</name>
    <dbReference type="NCBI Taxonomy" id="61616"/>
    <lineage>
        <taxon>Eukaryota</taxon>
        <taxon>Metazoa</taxon>
        <taxon>Chordata</taxon>
        <taxon>Craniata</taxon>
        <taxon>Vertebrata</taxon>
        <taxon>Euteleostomi</taxon>
        <taxon>Amphibia</taxon>
        <taxon>Batrachia</taxon>
        <taxon>Anura</taxon>
        <taxon>Pelobatoidea</taxon>
        <taxon>Pelobatidae</taxon>
        <taxon>Pelobates</taxon>
    </lineage>
</organism>
<accession>A0AAD1WPA0</accession>
<evidence type="ECO:0000313" key="3">
    <source>
        <dbReference type="Proteomes" id="UP001295444"/>
    </source>
</evidence>
<dbReference type="EMBL" id="OW240922">
    <property type="protein sequence ID" value="CAH2322488.1"/>
    <property type="molecule type" value="Genomic_DNA"/>
</dbReference>
<sequence length="220" mass="25948">MYHYGLRPQNYYTIMFLAPNSRVPYSSSGYTDVSTGFAFPSIQMHNFSSRPSAFMGNEVYYPESFPNGRVEYHHFYGANPFHNAHNWYYPSYNSGPMYNPFPNYPKPQTYPRPVVEAWPEGFTLKGELHWGKLERFFGVKRNLPEFVKDDLRRVYGTYPRTFVAITYQNGEYLVKGDPKVGEQEYTVEKKVIRRQPTPTDSEDEEINEGKQSRRKRKSRR</sequence>
<dbReference type="Proteomes" id="UP001295444">
    <property type="component" value="Chromosome 11"/>
</dbReference>
<keyword evidence="3" id="KW-1185">Reference proteome</keyword>
<evidence type="ECO:0000313" key="2">
    <source>
        <dbReference type="EMBL" id="CAH2322488.1"/>
    </source>
</evidence>
<proteinExistence type="predicted"/>
<evidence type="ECO:0000256" key="1">
    <source>
        <dbReference type="SAM" id="MobiDB-lite"/>
    </source>
</evidence>
<name>A0AAD1WPA0_PELCU</name>
<reference evidence="2" key="1">
    <citation type="submission" date="2022-03" db="EMBL/GenBank/DDBJ databases">
        <authorList>
            <person name="Alioto T."/>
            <person name="Alioto T."/>
            <person name="Gomez Garrido J."/>
        </authorList>
    </citation>
    <scope>NUCLEOTIDE SEQUENCE</scope>
</reference>